<feature type="transmembrane region" description="Helical" evidence="12">
    <location>
        <begin position="218"/>
        <end position="239"/>
    </location>
</feature>
<keyword evidence="4" id="KW-0762">Sugar transport</keyword>
<keyword evidence="3" id="KW-1003">Cell membrane</keyword>
<dbReference type="Pfam" id="PF02378">
    <property type="entry name" value="PTS_EIIC"/>
    <property type="match status" value="1"/>
</dbReference>
<evidence type="ECO:0000256" key="10">
    <source>
        <dbReference type="ARBA" id="ARBA00023136"/>
    </source>
</evidence>
<dbReference type="GO" id="GO:0008982">
    <property type="term" value="F:protein-N(PI)-phosphohistidine-sugar phosphotransferase activity"/>
    <property type="evidence" value="ECO:0007669"/>
    <property type="project" value="InterPro"/>
</dbReference>
<evidence type="ECO:0000259" key="13">
    <source>
        <dbReference type="PROSITE" id="PS51098"/>
    </source>
</evidence>
<keyword evidence="7 12" id="KW-0812">Transmembrane</keyword>
<evidence type="ECO:0000256" key="7">
    <source>
        <dbReference type="ARBA" id="ARBA00022692"/>
    </source>
</evidence>
<feature type="domain" description="PTS EIIC type-1" evidence="14">
    <location>
        <begin position="114"/>
        <end position="254"/>
    </location>
</feature>
<evidence type="ECO:0000313" key="15">
    <source>
        <dbReference type="EMBL" id="GAY74755.1"/>
    </source>
</evidence>
<dbReference type="GO" id="GO:0005886">
    <property type="term" value="C:plasma membrane"/>
    <property type="evidence" value="ECO:0007669"/>
    <property type="project" value="UniProtKB-SubCell"/>
</dbReference>
<feature type="domain" description="PTS EIIB type-1" evidence="13">
    <location>
        <begin position="7"/>
        <end position="89"/>
    </location>
</feature>
<evidence type="ECO:0000313" key="16">
    <source>
        <dbReference type="Proteomes" id="UP000319716"/>
    </source>
</evidence>
<feature type="active site" description="Phosphocysteine intermediate; for EIIB activity" evidence="11">
    <location>
        <position position="29"/>
    </location>
</feature>
<sequence>MAKKDYSQLADEIVANVGGKENVKSLIHCATRLRFRLNDQSKANKEVLEDLPMVLTAVSAGGQYQVVIGDEVVPVYEAIMNRYGFSATDSKAAAGQEEKTEEAKSENWFERFVAVISGIFTPFISVLAGVGVLKGVAILISTFHWLPANSPIYLIINTLASGVFTLLPIFIAITAADKFNTNRYIAVALAAAMIYPLTDAQIPEVAHLWGYAVDFKTYGGAVIPTILAIWLEVISSAGLRSGFRQSCSWFSFLF</sequence>
<evidence type="ECO:0000256" key="9">
    <source>
        <dbReference type="ARBA" id="ARBA00022989"/>
    </source>
</evidence>
<dbReference type="RefSeq" id="WP_262391991.1">
    <property type="nucleotide sequence ID" value="NZ_BEXB01000002.1"/>
</dbReference>
<dbReference type="GO" id="GO:0090589">
    <property type="term" value="F:protein-phosphocysteine-trehalose phosphotransferase system transporter activity"/>
    <property type="evidence" value="ECO:0007669"/>
    <property type="project" value="TreeGrafter"/>
</dbReference>
<organism evidence="15 16">
    <name type="scientific">Sporolactobacillus inulinus</name>
    <dbReference type="NCBI Taxonomy" id="2078"/>
    <lineage>
        <taxon>Bacteria</taxon>
        <taxon>Bacillati</taxon>
        <taxon>Bacillota</taxon>
        <taxon>Bacilli</taxon>
        <taxon>Bacillales</taxon>
        <taxon>Sporolactobacillaceae</taxon>
        <taxon>Sporolactobacillus</taxon>
    </lineage>
</organism>
<dbReference type="GO" id="GO:0016301">
    <property type="term" value="F:kinase activity"/>
    <property type="evidence" value="ECO:0007669"/>
    <property type="project" value="UniProtKB-KW"/>
</dbReference>
<dbReference type="PROSITE" id="PS51098">
    <property type="entry name" value="PTS_EIIB_TYPE_1"/>
    <property type="match status" value="1"/>
</dbReference>
<dbReference type="InterPro" id="IPR050558">
    <property type="entry name" value="PTS_Sugar-Specific_Components"/>
</dbReference>
<keyword evidence="6" id="KW-0598">Phosphotransferase system</keyword>
<dbReference type="GO" id="GO:0015771">
    <property type="term" value="P:trehalose transport"/>
    <property type="evidence" value="ECO:0007669"/>
    <property type="project" value="TreeGrafter"/>
</dbReference>
<dbReference type="EC" id="2.7.1.-" evidence="15"/>
<keyword evidence="5 15" id="KW-0808">Transferase</keyword>
<accession>A0A4Y1Z6U3</accession>
<feature type="transmembrane region" description="Helical" evidence="12">
    <location>
        <begin position="181"/>
        <end position="198"/>
    </location>
</feature>
<comment type="caution">
    <text evidence="15">The sequence shown here is derived from an EMBL/GenBank/DDBJ whole genome shotgun (WGS) entry which is preliminary data.</text>
</comment>
<dbReference type="InterPro" id="IPR018113">
    <property type="entry name" value="PTrfase_EIIB_Cys"/>
</dbReference>
<evidence type="ECO:0000256" key="11">
    <source>
        <dbReference type="PROSITE-ProRule" id="PRU00421"/>
    </source>
</evidence>
<dbReference type="PANTHER" id="PTHR30175:SF1">
    <property type="entry name" value="PTS SYSTEM ARBUTIN-, CELLOBIOSE-, AND SALICIN-SPECIFIC EIIBC COMPONENT-RELATED"/>
    <property type="match status" value="1"/>
</dbReference>
<evidence type="ECO:0000259" key="14">
    <source>
        <dbReference type="PROSITE" id="PS51103"/>
    </source>
</evidence>
<dbReference type="InterPro" id="IPR001996">
    <property type="entry name" value="PTS_IIB_1"/>
</dbReference>
<evidence type="ECO:0000256" key="5">
    <source>
        <dbReference type="ARBA" id="ARBA00022679"/>
    </source>
</evidence>
<proteinExistence type="predicted"/>
<dbReference type="Pfam" id="PF00367">
    <property type="entry name" value="PTS_EIIB"/>
    <property type="match status" value="1"/>
</dbReference>
<evidence type="ECO:0000256" key="3">
    <source>
        <dbReference type="ARBA" id="ARBA00022475"/>
    </source>
</evidence>
<evidence type="ECO:0000256" key="8">
    <source>
        <dbReference type="ARBA" id="ARBA00022777"/>
    </source>
</evidence>
<dbReference type="PROSITE" id="PS01035">
    <property type="entry name" value="PTS_EIIB_TYPE_1_CYS"/>
    <property type="match status" value="1"/>
</dbReference>
<keyword evidence="2" id="KW-0813">Transport</keyword>
<dbReference type="AlphaFoldDB" id="A0A4Y1Z6U3"/>
<dbReference type="CDD" id="cd00212">
    <property type="entry name" value="PTS_IIB_glc"/>
    <property type="match status" value="1"/>
</dbReference>
<evidence type="ECO:0000256" key="12">
    <source>
        <dbReference type="SAM" id="Phobius"/>
    </source>
</evidence>
<evidence type="ECO:0000256" key="1">
    <source>
        <dbReference type="ARBA" id="ARBA00004651"/>
    </source>
</evidence>
<dbReference type="InterPro" id="IPR036878">
    <property type="entry name" value="Glu_permease_IIB"/>
</dbReference>
<dbReference type="InterPro" id="IPR003352">
    <property type="entry name" value="PTS_EIIC"/>
</dbReference>
<reference evidence="15 16" key="1">
    <citation type="submission" date="2017-11" db="EMBL/GenBank/DDBJ databases">
        <title>Draft Genome Sequence of Sporolactobacillus inulinus NBRC 111894 Isolated from Koso, a Japanese Sugar-Vegetable Fermented Beverage.</title>
        <authorList>
            <person name="Chiou T.Y."/>
            <person name="Oshima K."/>
            <person name="Suda W."/>
            <person name="Hattori M."/>
            <person name="Takahashi T."/>
        </authorList>
    </citation>
    <scope>NUCLEOTIDE SEQUENCE [LARGE SCALE GENOMIC DNA]</scope>
    <source>
        <strain evidence="15 16">NBRC111894</strain>
    </source>
</reference>
<evidence type="ECO:0000256" key="2">
    <source>
        <dbReference type="ARBA" id="ARBA00022448"/>
    </source>
</evidence>
<dbReference type="EMBL" id="BEXB01000002">
    <property type="protein sequence ID" value="GAY74755.1"/>
    <property type="molecule type" value="Genomic_DNA"/>
</dbReference>
<dbReference type="PANTHER" id="PTHR30175">
    <property type="entry name" value="PHOSPHOTRANSFERASE SYSTEM TRANSPORT PROTEIN"/>
    <property type="match status" value="1"/>
</dbReference>
<feature type="transmembrane region" description="Helical" evidence="12">
    <location>
        <begin position="112"/>
        <end position="140"/>
    </location>
</feature>
<keyword evidence="10 12" id="KW-0472">Membrane</keyword>
<keyword evidence="9 12" id="KW-1133">Transmembrane helix</keyword>
<name>A0A4Y1Z6U3_9BACL</name>
<protein>
    <submittedName>
        <fullName evidence="15">PTS system, beta-glucoside-specific IIB component</fullName>
        <ecNumber evidence="15">2.7.1.-</ecNumber>
    </submittedName>
</protein>
<dbReference type="SUPFAM" id="SSF55604">
    <property type="entry name" value="Glucose permease domain IIB"/>
    <property type="match status" value="1"/>
</dbReference>
<gene>
    <name evidence="15" type="ORF">NBRC111894_309</name>
</gene>
<keyword evidence="8" id="KW-0418">Kinase</keyword>
<dbReference type="PROSITE" id="PS51103">
    <property type="entry name" value="PTS_EIIC_TYPE_1"/>
    <property type="match status" value="1"/>
</dbReference>
<dbReference type="GO" id="GO:0009401">
    <property type="term" value="P:phosphoenolpyruvate-dependent sugar phosphotransferase system"/>
    <property type="evidence" value="ECO:0007669"/>
    <property type="project" value="UniProtKB-KW"/>
</dbReference>
<dbReference type="FunFam" id="3.30.1360.60:FF:000001">
    <property type="entry name" value="PTS system glucose-specific IIBC component PtsG"/>
    <property type="match status" value="1"/>
</dbReference>
<dbReference type="Proteomes" id="UP000319716">
    <property type="component" value="Unassembled WGS sequence"/>
</dbReference>
<comment type="subcellular location">
    <subcellularLocation>
        <location evidence="1">Cell membrane</location>
        <topology evidence="1">Multi-pass membrane protein</topology>
    </subcellularLocation>
</comment>
<evidence type="ECO:0000256" key="4">
    <source>
        <dbReference type="ARBA" id="ARBA00022597"/>
    </source>
</evidence>
<feature type="transmembrane region" description="Helical" evidence="12">
    <location>
        <begin position="152"/>
        <end position="174"/>
    </location>
</feature>
<dbReference type="Gene3D" id="3.30.1360.60">
    <property type="entry name" value="Glucose permease domain IIB"/>
    <property type="match status" value="1"/>
</dbReference>
<evidence type="ECO:0000256" key="6">
    <source>
        <dbReference type="ARBA" id="ARBA00022683"/>
    </source>
</evidence>
<dbReference type="InterPro" id="IPR013013">
    <property type="entry name" value="PTS_EIIC_1"/>
</dbReference>